<organism evidence="3 4">
    <name type="scientific">Paracoccus denitrificans</name>
    <dbReference type="NCBI Taxonomy" id="266"/>
    <lineage>
        <taxon>Bacteria</taxon>
        <taxon>Pseudomonadati</taxon>
        <taxon>Pseudomonadota</taxon>
        <taxon>Alphaproteobacteria</taxon>
        <taxon>Rhodobacterales</taxon>
        <taxon>Paracoccaceae</taxon>
        <taxon>Paracoccus</taxon>
    </lineage>
</organism>
<dbReference type="InterPro" id="IPR000362">
    <property type="entry name" value="Fumarate_lyase_fam"/>
</dbReference>
<dbReference type="PANTHER" id="PTHR43172">
    <property type="entry name" value="ADENYLOSUCCINATE LYASE"/>
    <property type="match status" value="1"/>
</dbReference>
<comment type="caution">
    <text evidence="3">The sequence shown here is derived from an EMBL/GenBank/DDBJ whole genome shotgun (WGS) entry which is preliminary data.</text>
</comment>
<dbReference type="PANTHER" id="PTHR43172:SF2">
    <property type="entry name" value="ADENYLOSUCCINATE LYASE C-TERMINAL DOMAIN-CONTAINING PROTEIN"/>
    <property type="match status" value="1"/>
</dbReference>
<dbReference type="GO" id="GO:0016853">
    <property type="term" value="F:isomerase activity"/>
    <property type="evidence" value="ECO:0007669"/>
    <property type="project" value="UniProtKB-KW"/>
</dbReference>
<dbReference type="Proteomes" id="UP000315344">
    <property type="component" value="Unassembled WGS sequence"/>
</dbReference>
<name>A0A533I5B3_PARDE</name>
<reference evidence="3 4" key="1">
    <citation type="journal article" date="2017" name="Nat. Commun.">
        <title>In situ click chemistry generation of cyclooxygenase-2 inhibitors.</title>
        <authorList>
            <person name="Bhardwaj A."/>
            <person name="Kaur J."/>
            <person name="Wuest M."/>
            <person name="Wuest F."/>
        </authorList>
    </citation>
    <scope>NUCLEOTIDE SEQUENCE [LARGE SCALE GENOMIC DNA]</scope>
    <source>
        <strain evidence="3">S2_012_000_R3_94</strain>
    </source>
</reference>
<evidence type="ECO:0000313" key="4">
    <source>
        <dbReference type="Proteomes" id="UP000315344"/>
    </source>
</evidence>
<dbReference type="Pfam" id="PF00206">
    <property type="entry name" value="Lyase_1"/>
    <property type="match status" value="1"/>
</dbReference>
<gene>
    <name evidence="3" type="ORF">DI616_14445</name>
</gene>
<dbReference type="InterPro" id="IPR008948">
    <property type="entry name" value="L-Aspartase-like"/>
</dbReference>
<dbReference type="EMBL" id="VAFL01000012">
    <property type="protein sequence ID" value="TKW65594.1"/>
    <property type="molecule type" value="Genomic_DNA"/>
</dbReference>
<dbReference type="AlphaFoldDB" id="A0A533I5B3"/>
<evidence type="ECO:0000313" key="3">
    <source>
        <dbReference type="EMBL" id="TKW65594.1"/>
    </source>
</evidence>
<comment type="similarity">
    <text evidence="1">Belongs to the class-II fumarase/aspartase family.</text>
</comment>
<feature type="domain" description="Fumarate lyase N-terminal" evidence="2">
    <location>
        <begin position="29"/>
        <end position="287"/>
    </location>
</feature>
<dbReference type="InterPro" id="IPR022761">
    <property type="entry name" value="Fumarate_lyase_N"/>
</dbReference>
<keyword evidence="3" id="KW-0413">Isomerase</keyword>
<dbReference type="SUPFAM" id="SSF48557">
    <property type="entry name" value="L-aspartase-like"/>
    <property type="match status" value="1"/>
</dbReference>
<evidence type="ECO:0000256" key="1">
    <source>
        <dbReference type="ARBA" id="ARBA00034772"/>
    </source>
</evidence>
<protein>
    <submittedName>
        <fullName evidence="3">3-carboxy-cis,cis-muconate cycloisomerase</fullName>
    </submittedName>
</protein>
<proteinExistence type="inferred from homology"/>
<accession>A0A533I5B3</accession>
<dbReference type="PRINTS" id="PR00145">
    <property type="entry name" value="ARGSUCLYASE"/>
</dbReference>
<evidence type="ECO:0000259" key="2">
    <source>
        <dbReference type="Pfam" id="PF00206"/>
    </source>
</evidence>
<dbReference type="PRINTS" id="PR00149">
    <property type="entry name" value="FUMRATELYASE"/>
</dbReference>
<dbReference type="Gene3D" id="1.20.200.10">
    <property type="entry name" value="Fumarase/aspartase (Central domain)"/>
    <property type="match status" value="1"/>
</dbReference>
<sequence length="433" mass="44909">MVSALFQDLLGDAEMAQLTADGATLAAMLRAEAALAQAQGKLGVIPTDAATAIAKAADTLRPDPADLRPGVARAGIAAQPLIGALKQAAGEHAAWVHYGATSQDIVDTGLMIQLAQALSLLRTRLTGLDDALAAKAAEYADLPIPAHTRFQVAAPTTLGAKIAVWRAPLARQVERLDQMLPRLLNVQLYGAAGTSAALGDQADQIRRAMAAMLELGVADAPWHASRDMIAELGNWLSLSTGVLGKMGADLVLLGQSELGYVAAGTGGASSTMPQKSNPVAAETLVTLARLNAGALGTLHQALVHVAERDGAALEIEWALLPEMLERAAASLRIGLDLARTLHADPTRIAAGFAADRGMMLAEAAGFSLVRDMPRADALAIVAKALRAMQDNPAQTLAGALTELAPGRDWTAILSPARNTGDATRITGEDNKRT</sequence>